<dbReference type="Gene3D" id="2.150.10.10">
    <property type="entry name" value="Serralysin-like metalloprotease, C-terminal"/>
    <property type="match status" value="1"/>
</dbReference>
<dbReference type="InterPro" id="IPR001343">
    <property type="entry name" value="Hemolysn_Ca-bd"/>
</dbReference>
<dbReference type="InterPro" id="IPR018247">
    <property type="entry name" value="EF_Hand_1_Ca_BS"/>
</dbReference>
<evidence type="ECO:0000313" key="3">
    <source>
        <dbReference type="EMBL" id="MCA1856703.1"/>
    </source>
</evidence>
<dbReference type="InterPro" id="IPR025282">
    <property type="entry name" value="DUF4214"/>
</dbReference>
<dbReference type="Proteomes" id="UP001198602">
    <property type="component" value="Unassembled WGS sequence"/>
</dbReference>
<proteinExistence type="inferred from homology"/>
<dbReference type="Pfam" id="PF13946">
    <property type="entry name" value="DUF4214"/>
    <property type="match status" value="1"/>
</dbReference>
<reference evidence="3 4" key="1">
    <citation type="submission" date="2021-07" db="EMBL/GenBank/DDBJ databases">
        <title>Characterization of Violacein-producing bacteria and related species.</title>
        <authorList>
            <person name="Wilson H.S."/>
            <person name="De Leon M.E."/>
        </authorList>
    </citation>
    <scope>NUCLEOTIDE SEQUENCE [LARGE SCALE GENOMIC DNA]</scope>
    <source>
        <strain evidence="3 4">HSC-2F05</strain>
    </source>
</reference>
<dbReference type="CDD" id="cd04277">
    <property type="entry name" value="ZnMc_serralysin_like"/>
    <property type="match status" value="1"/>
</dbReference>
<dbReference type="InterPro" id="IPR018511">
    <property type="entry name" value="Hemolysin-typ_Ca-bd_CS"/>
</dbReference>
<dbReference type="Gene3D" id="2.60.40.3440">
    <property type="match status" value="1"/>
</dbReference>
<keyword evidence="4" id="KW-1185">Reference proteome</keyword>
<dbReference type="InterPro" id="IPR011049">
    <property type="entry name" value="Serralysin-like_metalloprot_C"/>
</dbReference>
<name>A0ABS7YAJ3_9BURK</name>
<dbReference type="SUPFAM" id="SSF51120">
    <property type="entry name" value="beta-Roll"/>
    <property type="match status" value="3"/>
</dbReference>
<dbReference type="RefSeq" id="WP_225238977.1">
    <property type="nucleotide sequence ID" value="NZ_JAHYBX010000004.1"/>
</dbReference>
<comment type="caution">
    <text evidence="3">The sequence shown here is derived from an EMBL/GenBank/DDBJ whole genome shotgun (WGS) entry which is preliminary data.</text>
</comment>
<dbReference type="PROSITE" id="PS00018">
    <property type="entry name" value="EF_HAND_1"/>
    <property type="match status" value="1"/>
</dbReference>
<dbReference type="SUPFAM" id="SSF55486">
    <property type="entry name" value="Metalloproteases ('zincins'), catalytic domain"/>
    <property type="match status" value="1"/>
</dbReference>
<dbReference type="InterPro" id="IPR006026">
    <property type="entry name" value="Peptidase_Metallo"/>
</dbReference>
<evidence type="ECO:0000256" key="1">
    <source>
        <dbReference type="ARBA" id="ARBA00009490"/>
    </source>
</evidence>
<dbReference type="Gene3D" id="3.40.390.10">
    <property type="entry name" value="Collagenase (Catalytic Domain)"/>
    <property type="match status" value="1"/>
</dbReference>
<comment type="similarity">
    <text evidence="1">Belongs to the peptidase M10B family.</text>
</comment>
<dbReference type="PROSITE" id="PS00330">
    <property type="entry name" value="HEMOLYSIN_CALCIUM"/>
    <property type="match status" value="1"/>
</dbReference>
<evidence type="ECO:0000313" key="4">
    <source>
        <dbReference type="Proteomes" id="UP001198602"/>
    </source>
</evidence>
<dbReference type="PRINTS" id="PR00313">
    <property type="entry name" value="CABNDNGRPT"/>
</dbReference>
<dbReference type="InterPro" id="IPR024079">
    <property type="entry name" value="MetalloPept_cat_dom_sf"/>
</dbReference>
<organism evidence="3 4">
    <name type="scientific">Massilia hydrophila</name>
    <dbReference type="NCBI Taxonomy" id="3044279"/>
    <lineage>
        <taxon>Bacteria</taxon>
        <taxon>Pseudomonadati</taxon>
        <taxon>Pseudomonadota</taxon>
        <taxon>Betaproteobacteria</taxon>
        <taxon>Burkholderiales</taxon>
        <taxon>Oxalobacteraceae</taxon>
        <taxon>Telluria group</taxon>
        <taxon>Massilia</taxon>
    </lineage>
</organism>
<dbReference type="SMART" id="SM00235">
    <property type="entry name" value="ZnMc"/>
    <property type="match status" value="1"/>
</dbReference>
<dbReference type="Pfam" id="PF17963">
    <property type="entry name" value="Big_9"/>
    <property type="match status" value="1"/>
</dbReference>
<protein>
    <submittedName>
        <fullName evidence="3">DUF4214 domain-containing protein</fullName>
    </submittedName>
</protein>
<feature type="domain" description="Peptidase metallopeptidase" evidence="2">
    <location>
        <begin position="212"/>
        <end position="381"/>
    </location>
</feature>
<dbReference type="Pfam" id="PF00353">
    <property type="entry name" value="HemolysinCabind"/>
    <property type="match status" value="2"/>
</dbReference>
<sequence length="865" mass="90220">MDIKLTEGKDRYVHTVLEGEWHNYLALGGDDEIQVYLGNVLGGAGNDRIVQLPSSDWWRLLTAAYWDSPGNVVVDLEAGWAQDGWGTRDTLVGVQKVAGSWGNNQLYGTSLDNDFFVGGGETVVDGRGGDDLVVLPDFRDQNGGRALTLSEFRIAVSIDGRSGVLTWAGRPEFKLTFSNVERLTVGGTDITVAVADFIQPEQMAKEGLVGADSNRWNAGSPLGTGIALSFGFATSAPASGPGASGFAAFNDAQKAAVRAILDSVAQLTGLSFREQAPGSAQLLFGASDQSSTKGIAFMPGRANAGQVWMDTDSVRDLTPGSEGYAALLHEIGHALGLRHPRNVDPGDAWSAQWREQDDVTGYSVMAHGASSDGLFPSTWGALDIAALRHLYGSRAANAGDTVYALDATRFQAQTSITDDGGNDSIDASSSVLGVSIDLTPGSLSSVGVSAAGAVAVNNLGITPGTWIEAAVGSPYDDLLIGNLRDNVLRGGLGNDWIDGAEGSDTAVFEGRRADYLLSTGFGKVFVTARDGSSGFDTLVNIEKLRFADITISWNNAGLAADASIGVDQNAATSGKLPEASDGAVVSYKLKSAPAHGSVTLSANGNYVYTPERGYAAEDRFTYTVTDAKGSNDYTAFVAVRQLSATVGGGEGADSLAGSAGDDTVLAGAGNDRIAASAGWDHINGGAGVDTVSYAGGRASITLARNEDGSISATKAGGRDHLVDVERVLFGDKTAVAFDIDGAAGQTYRIYQAAFDRPADAGGLGFWLYNLDNGVDVISVAQGFLESAEAIRLYGASPTAEEFVGKLYQNVLHRAPEQAGFDFWVSAIRAGYSRADLLAQFAESAENRAQVIAAIEGGIDYTPFGT</sequence>
<evidence type="ECO:0000259" key="2">
    <source>
        <dbReference type="SMART" id="SM00235"/>
    </source>
</evidence>
<dbReference type="InterPro" id="IPR034033">
    <property type="entry name" value="Serralysin-like"/>
</dbReference>
<gene>
    <name evidence="3" type="ORF">LE190_12315</name>
</gene>
<accession>A0ABS7YAJ3</accession>
<dbReference type="EMBL" id="JAHYBX010000004">
    <property type="protein sequence ID" value="MCA1856703.1"/>
    <property type="molecule type" value="Genomic_DNA"/>
</dbReference>